<evidence type="ECO:0000313" key="1">
    <source>
        <dbReference type="EMBL" id="RKH73105.1"/>
    </source>
</evidence>
<name>A0A3A8R2U2_9BACT</name>
<keyword evidence="2" id="KW-1185">Reference proteome</keyword>
<accession>A0A3A8R2U2</accession>
<evidence type="ECO:0000313" key="2">
    <source>
        <dbReference type="Proteomes" id="UP000282656"/>
    </source>
</evidence>
<protein>
    <submittedName>
        <fullName evidence="1">Uncharacterized protein</fullName>
    </submittedName>
</protein>
<comment type="caution">
    <text evidence="1">The sequence shown here is derived from an EMBL/GenBank/DDBJ whole genome shotgun (WGS) entry which is preliminary data.</text>
</comment>
<dbReference type="Proteomes" id="UP000282656">
    <property type="component" value="Unassembled WGS sequence"/>
</dbReference>
<dbReference type="EMBL" id="RAWM01000005">
    <property type="protein sequence ID" value="RKH73105.1"/>
    <property type="molecule type" value="Genomic_DNA"/>
</dbReference>
<organism evidence="1 2">
    <name type="scientific">Corallococcus interemptor</name>
    <dbReference type="NCBI Taxonomy" id="2316720"/>
    <lineage>
        <taxon>Bacteria</taxon>
        <taxon>Pseudomonadati</taxon>
        <taxon>Myxococcota</taxon>
        <taxon>Myxococcia</taxon>
        <taxon>Myxococcales</taxon>
        <taxon>Cystobacterineae</taxon>
        <taxon>Myxococcaceae</taxon>
        <taxon>Corallococcus</taxon>
    </lineage>
</organism>
<dbReference type="AlphaFoldDB" id="A0A3A8R2U2"/>
<dbReference type="RefSeq" id="WP_120546835.1">
    <property type="nucleotide sequence ID" value="NZ_RAWM01000005.1"/>
</dbReference>
<sequence length="229" mass="25504">MSLTDAERAVLERRRTGPEGLSRAAAAMLLDRAPDEARRQLIAEEEVFSRDLARALPPDPQRFGFSPCDFAMLASVRVLCRTREARELAPLRMAFEPPFSTTHYTGCGPVEREPALMLLAFLAEDEPRAARHLVRIRHKALPLLDSFLTQTLSLMIRGRGQEVPALFKQLEPQYVAAMAQGLWRTDPEAFLHVRLLAALQVGQERGLIDLASLPDAIPYVPLGLLTGRS</sequence>
<proteinExistence type="predicted"/>
<reference evidence="2" key="1">
    <citation type="submission" date="2018-09" db="EMBL/GenBank/DDBJ databases">
        <authorList>
            <person name="Livingstone P.G."/>
            <person name="Whitworth D.E."/>
        </authorList>
    </citation>
    <scope>NUCLEOTIDE SEQUENCE [LARGE SCALE GENOMIC DNA]</scope>
    <source>
        <strain evidence="2">AB047A</strain>
    </source>
</reference>
<gene>
    <name evidence="1" type="ORF">D7X96_03375</name>
</gene>